<name>A0A0F9Q5I6_9ZZZZ</name>
<dbReference type="GO" id="GO:0003677">
    <property type="term" value="F:DNA binding"/>
    <property type="evidence" value="ECO:0007669"/>
    <property type="project" value="InterPro"/>
</dbReference>
<dbReference type="EMBL" id="LAZR01001774">
    <property type="protein sequence ID" value="KKN39255.1"/>
    <property type="molecule type" value="Genomic_DNA"/>
</dbReference>
<proteinExistence type="predicted"/>
<dbReference type="InterPro" id="IPR010982">
    <property type="entry name" value="Lambda_DNA-bd_dom_sf"/>
</dbReference>
<feature type="region of interest" description="Disordered" evidence="1">
    <location>
        <begin position="1"/>
        <end position="21"/>
    </location>
</feature>
<protein>
    <recommendedName>
        <fullName evidence="2">HTH cro/C1-type domain-containing protein</fullName>
    </recommendedName>
</protein>
<reference evidence="3" key="1">
    <citation type="journal article" date="2015" name="Nature">
        <title>Complex archaea that bridge the gap between prokaryotes and eukaryotes.</title>
        <authorList>
            <person name="Spang A."/>
            <person name="Saw J.H."/>
            <person name="Jorgensen S.L."/>
            <person name="Zaremba-Niedzwiedzka K."/>
            <person name="Martijn J."/>
            <person name="Lind A.E."/>
            <person name="van Eijk R."/>
            <person name="Schleper C."/>
            <person name="Guy L."/>
            <person name="Ettema T.J."/>
        </authorList>
    </citation>
    <scope>NUCLEOTIDE SEQUENCE</scope>
</reference>
<evidence type="ECO:0000313" key="3">
    <source>
        <dbReference type="EMBL" id="KKN39255.1"/>
    </source>
</evidence>
<dbReference type="Gene3D" id="1.10.260.40">
    <property type="entry name" value="lambda repressor-like DNA-binding domains"/>
    <property type="match status" value="1"/>
</dbReference>
<evidence type="ECO:0000256" key="1">
    <source>
        <dbReference type="SAM" id="MobiDB-lite"/>
    </source>
</evidence>
<comment type="caution">
    <text evidence="3">The sequence shown here is derived from an EMBL/GenBank/DDBJ whole genome shotgun (WGS) entry which is preliminary data.</text>
</comment>
<accession>A0A0F9Q5I6</accession>
<dbReference type="SUPFAM" id="SSF47413">
    <property type="entry name" value="lambda repressor-like DNA-binding domains"/>
    <property type="match status" value="1"/>
</dbReference>
<dbReference type="AlphaFoldDB" id="A0A0F9Q5I6"/>
<dbReference type="SMART" id="SM00530">
    <property type="entry name" value="HTH_XRE"/>
    <property type="match status" value="1"/>
</dbReference>
<feature type="domain" description="HTH cro/C1-type" evidence="2">
    <location>
        <begin position="24"/>
        <end position="79"/>
    </location>
</feature>
<dbReference type="InterPro" id="IPR001387">
    <property type="entry name" value="Cro/C1-type_HTH"/>
</dbReference>
<sequence>MRREIMARHGPQPLGAESFAPSTHIKDELAERGWSIEHLAVKAGLDVSVIRGVVEDEYMYQQSIADGLGRAFGTSAALWTNLQLAHLAFTLHEMWAERQRSGPAPGPAEARPGRS</sequence>
<evidence type="ECO:0000259" key="2">
    <source>
        <dbReference type="SMART" id="SM00530"/>
    </source>
</evidence>
<organism evidence="3">
    <name type="scientific">marine sediment metagenome</name>
    <dbReference type="NCBI Taxonomy" id="412755"/>
    <lineage>
        <taxon>unclassified sequences</taxon>
        <taxon>metagenomes</taxon>
        <taxon>ecological metagenomes</taxon>
    </lineage>
</organism>
<gene>
    <name evidence="3" type="ORF">LCGC14_0745380</name>
</gene>